<name>A0ABV0TJE1_9TELE</name>
<evidence type="ECO:0000313" key="2">
    <source>
        <dbReference type="Proteomes" id="UP001482620"/>
    </source>
</evidence>
<dbReference type="Proteomes" id="UP001482620">
    <property type="component" value="Unassembled WGS sequence"/>
</dbReference>
<reference evidence="1 2" key="1">
    <citation type="submission" date="2021-06" db="EMBL/GenBank/DDBJ databases">
        <authorList>
            <person name="Palmer J.M."/>
        </authorList>
    </citation>
    <scope>NUCLEOTIDE SEQUENCE [LARGE SCALE GENOMIC DNA]</scope>
    <source>
        <strain evidence="2">if_2019</strain>
        <tissue evidence="1">Muscle</tissue>
    </source>
</reference>
<protein>
    <submittedName>
        <fullName evidence="1">Uncharacterized protein</fullName>
    </submittedName>
</protein>
<keyword evidence="2" id="KW-1185">Reference proteome</keyword>
<sequence>MQGHRKVGQHFLTNKNLYRASPSQCSVEQPVTAITDAVTLGNVCFSFPHLEAEILSLLLCNKAQAREHLCASVFRSCTDSQLYLGLDFDRFLPVHECAS</sequence>
<organism evidence="1 2">
    <name type="scientific">Ilyodon furcidens</name>
    <name type="common">goldbreast splitfin</name>
    <dbReference type="NCBI Taxonomy" id="33524"/>
    <lineage>
        <taxon>Eukaryota</taxon>
        <taxon>Metazoa</taxon>
        <taxon>Chordata</taxon>
        <taxon>Craniata</taxon>
        <taxon>Vertebrata</taxon>
        <taxon>Euteleostomi</taxon>
        <taxon>Actinopterygii</taxon>
        <taxon>Neopterygii</taxon>
        <taxon>Teleostei</taxon>
        <taxon>Neoteleostei</taxon>
        <taxon>Acanthomorphata</taxon>
        <taxon>Ovalentaria</taxon>
        <taxon>Atherinomorphae</taxon>
        <taxon>Cyprinodontiformes</taxon>
        <taxon>Goodeidae</taxon>
        <taxon>Ilyodon</taxon>
    </lineage>
</organism>
<dbReference type="EMBL" id="JAHRIQ010036229">
    <property type="protein sequence ID" value="MEQ2232906.1"/>
    <property type="molecule type" value="Genomic_DNA"/>
</dbReference>
<comment type="caution">
    <text evidence="1">The sequence shown here is derived from an EMBL/GenBank/DDBJ whole genome shotgun (WGS) entry which is preliminary data.</text>
</comment>
<evidence type="ECO:0000313" key="1">
    <source>
        <dbReference type="EMBL" id="MEQ2232906.1"/>
    </source>
</evidence>
<accession>A0ABV0TJE1</accession>
<proteinExistence type="predicted"/>
<gene>
    <name evidence="1" type="ORF">ILYODFUR_016285</name>
</gene>